<organism evidence="8 9">
    <name type="scientific">Teichococcus aestuarii</name>
    <dbReference type="NCBI Taxonomy" id="568898"/>
    <lineage>
        <taxon>Bacteria</taxon>
        <taxon>Pseudomonadati</taxon>
        <taxon>Pseudomonadota</taxon>
        <taxon>Alphaproteobacteria</taxon>
        <taxon>Acetobacterales</taxon>
        <taxon>Roseomonadaceae</taxon>
        <taxon>Roseomonas</taxon>
    </lineage>
</organism>
<comment type="similarity">
    <text evidence="2 6">Belongs to the dTDP-4-dehydrorhamnose reductase family.</text>
</comment>
<dbReference type="InterPro" id="IPR017853">
    <property type="entry name" value="GH"/>
</dbReference>
<dbReference type="EC" id="1.1.1.133" evidence="3 6"/>
<dbReference type="InterPro" id="IPR036291">
    <property type="entry name" value="NAD(P)-bd_dom_sf"/>
</dbReference>
<comment type="function">
    <text evidence="6">Catalyzes the reduction of dTDP-6-deoxy-L-lyxo-4-hexulose to yield dTDP-L-rhamnose.</text>
</comment>
<dbReference type="GO" id="GO:0008831">
    <property type="term" value="F:dTDP-4-dehydrorhamnose reductase activity"/>
    <property type="evidence" value="ECO:0007669"/>
    <property type="project" value="UniProtKB-EC"/>
</dbReference>
<dbReference type="AlphaFoldDB" id="A0A2U1V0T9"/>
<dbReference type="SUPFAM" id="SSF51445">
    <property type="entry name" value="(Trans)glycosidases"/>
    <property type="match status" value="1"/>
</dbReference>
<dbReference type="OrthoDB" id="9803892at2"/>
<dbReference type="Gene3D" id="3.20.20.80">
    <property type="entry name" value="Glycosidases"/>
    <property type="match status" value="1"/>
</dbReference>
<keyword evidence="6" id="KW-0521">NADP</keyword>
<protein>
    <recommendedName>
        <fullName evidence="4 6">dTDP-4-dehydrorhamnose reductase</fullName>
        <ecNumber evidence="3 6">1.1.1.133</ecNumber>
    </recommendedName>
</protein>
<comment type="cofactor">
    <cofactor evidence="6">
        <name>Mg(2+)</name>
        <dbReference type="ChEBI" id="CHEBI:18420"/>
    </cofactor>
    <text evidence="6">Binds 1 Mg(2+) ion per monomer.</text>
</comment>
<dbReference type="EMBL" id="PDOA01000013">
    <property type="protein sequence ID" value="PWC27520.1"/>
    <property type="molecule type" value="Genomic_DNA"/>
</dbReference>
<comment type="catalytic activity">
    <reaction evidence="5 6">
        <text>dTDP-beta-L-rhamnose + NADP(+) = dTDP-4-dehydro-beta-L-rhamnose + NADPH + H(+)</text>
        <dbReference type="Rhea" id="RHEA:21796"/>
        <dbReference type="ChEBI" id="CHEBI:15378"/>
        <dbReference type="ChEBI" id="CHEBI:57510"/>
        <dbReference type="ChEBI" id="CHEBI:57783"/>
        <dbReference type="ChEBI" id="CHEBI:58349"/>
        <dbReference type="ChEBI" id="CHEBI:62830"/>
        <dbReference type="EC" id="1.1.1.133"/>
    </reaction>
</comment>
<dbReference type="PANTHER" id="PTHR10491:SF4">
    <property type="entry name" value="METHIONINE ADENOSYLTRANSFERASE 2 SUBUNIT BETA"/>
    <property type="match status" value="1"/>
</dbReference>
<evidence type="ECO:0000256" key="3">
    <source>
        <dbReference type="ARBA" id="ARBA00012929"/>
    </source>
</evidence>
<feature type="domain" description="RmlD-like substrate binding" evidence="7">
    <location>
        <begin position="448"/>
        <end position="589"/>
    </location>
</feature>
<evidence type="ECO:0000259" key="7">
    <source>
        <dbReference type="Pfam" id="PF04321"/>
    </source>
</evidence>
<dbReference type="Gene3D" id="3.40.50.720">
    <property type="entry name" value="NAD(P)-binding Rossmann-like Domain"/>
    <property type="match status" value="1"/>
</dbReference>
<dbReference type="SUPFAM" id="SSF51735">
    <property type="entry name" value="NAD(P)-binding Rossmann-fold domains"/>
    <property type="match status" value="1"/>
</dbReference>
<reference evidence="9" key="1">
    <citation type="submission" date="2017-10" db="EMBL/GenBank/DDBJ databases">
        <authorList>
            <person name="Toshchakov S.V."/>
            <person name="Goeva M.A."/>
        </authorList>
    </citation>
    <scope>NUCLEOTIDE SEQUENCE [LARGE SCALE GENOMIC DNA]</scope>
    <source>
        <strain evidence="9">JR1/69-1-13</strain>
    </source>
</reference>
<evidence type="ECO:0000313" key="8">
    <source>
        <dbReference type="EMBL" id="PWC27520.1"/>
    </source>
</evidence>
<dbReference type="Proteomes" id="UP000245048">
    <property type="component" value="Unassembled WGS sequence"/>
</dbReference>
<comment type="caution">
    <text evidence="8">The sequence shown here is derived from an EMBL/GenBank/DDBJ whole genome shotgun (WGS) entry which is preliminary data.</text>
</comment>
<dbReference type="PANTHER" id="PTHR10491">
    <property type="entry name" value="DTDP-4-DEHYDRORHAMNOSE REDUCTASE"/>
    <property type="match status" value="1"/>
</dbReference>
<keyword evidence="9" id="KW-1185">Reference proteome</keyword>
<dbReference type="GO" id="GO:0019305">
    <property type="term" value="P:dTDP-rhamnose biosynthetic process"/>
    <property type="evidence" value="ECO:0007669"/>
    <property type="project" value="UniProtKB-UniPathway"/>
</dbReference>
<proteinExistence type="inferred from homology"/>
<dbReference type="UniPathway" id="UPA00124"/>
<gene>
    <name evidence="8" type="ORF">CR165_17040</name>
</gene>
<dbReference type="RefSeq" id="WP_109518157.1">
    <property type="nucleotide sequence ID" value="NZ_PDOA01000013.1"/>
</dbReference>
<evidence type="ECO:0000256" key="1">
    <source>
        <dbReference type="ARBA" id="ARBA00004781"/>
    </source>
</evidence>
<dbReference type="Pfam" id="PF04321">
    <property type="entry name" value="RmlD_sub_bind"/>
    <property type="match status" value="1"/>
</dbReference>
<sequence>MPLDATPARPVEVWGGVEASIVRIGERWRDQAVETGHRARPEDLERIAALGIGTLRYPVLWESVAPRHPGERDWSWHDERLGRLRRLGISVIAGLLHHGSGPRYTSLLDPLFPEKLAAHAEAVALRYPWVRHFTPVNEPLTTARFSGLYGHWYPHRSDAPAFLRALVNQCRGVVLAMQAIRRVTPEASLVQTEDLGRTFATPLLQYQAAFENERRWLSFDLLCGRVGPLHRLYAFMRANGIAAAELDWLRANARPPDILGMNHYLTSDRYLDERPEAYPASAQGGNGRHRYADVEAVRVDLPASALEPAARLRELWDRYRRPVALTEVHHGCTREEQLRWLAEGWDAAVALKRQGADVRALTVWALLGVRDWNSLLLRQDGFYEPGAFDIRSTPPRPTALAAATAALASGRRFHHPVLDTPGWWRRPGRHYVTPAGGVPDTLRAAPPVLITGGAGRMARVLARHCAMRGLPAVALPRAALDITDPAAVEAALARHRPWAVINAAGHGPEARAARPGEAMGAGVVAAACAASRLPFLLISAAQVFGGSGPRAFTEEDTPLPCCRFGHDKAAAEALVLAAHPTALVIRAGRLVEIGAAGGAPDTPAAAVSHMPDLAQAMLDLLVDGESGIWHLTHPSPEPCAEPGPAPPEGGTVCLASCRGHLMPPLGAALREALWPAARPPVGAGEVFLNGSSA</sequence>
<dbReference type="InterPro" id="IPR005913">
    <property type="entry name" value="dTDP_dehydrorham_reduct"/>
</dbReference>
<evidence type="ECO:0000313" key="9">
    <source>
        <dbReference type="Proteomes" id="UP000245048"/>
    </source>
</evidence>
<dbReference type="InterPro" id="IPR029903">
    <property type="entry name" value="RmlD-like-bd"/>
</dbReference>
<name>A0A2U1V0T9_9PROT</name>
<comment type="pathway">
    <text evidence="1 6">Carbohydrate biosynthesis; dTDP-L-rhamnose biosynthesis.</text>
</comment>
<evidence type="ECO:0000256" key="4">
    <source>
        <dbReference type="ARBA" id="ARBA00017099"/>
    </source>
</evidence>
<evidence type="ECO:0000256" key="2">
    <source>
        <dbReference type="ARBA" id="ARBA00010944"/>
    </source>
</evidence>
<keyword evidence="6" id="KW-0560">Oxidoreductase</keyword>
<evidence type="ECO:0000256" key="6">
    <source>
        <dbReference type="RuleBase" id="RU364082"/>
    </source>
</evidence>
<accession>A0A2U1V0T9</accession>
<evidence type="ECO:0000256" key="5">
    <source>
        <dbReference type="ARBA" id="ARBA00048200"/>
    </source>
</evidence>